<evidence type="ECO:0000313" key="6">
    <source>
        <dbReference type="Proteomes" id="UP000824782"/>
    </source>
</evidence>
<dbReference type="Pfam" id="PF00018">
    <property type="entry name" value="SH3_1"/>
    <property type="match status" value="1"/>
</dbReference>
<dbReference type="Proteomes" id="UP000824782">
    <property type="component" value="Unassembled WGS sequence"/>
</dbReference>
<evidence type="ECO:0000256" key="3">
    <source>
        <dbReference type="SAM" id="MobiDB-lite"/>
    </source>
</evidence>
<feature type="domain" description="SH3" evidence="4">
    <location>
        <begin position="83"/>
        <end position="145"/>
    </location>
</feature>
<dbReference type="InterPro" id="IPR036028">
    <property type="entry name" value="SH3-like_dom_sf"/>
</dbReference>
<gene>
    <name evidence="5" type="ORF">GDO81_016622</name>
</gene>
<dbReference type="PROSITE" id="PS50002">
    <property type="entry name" value="SH3"/>
    <property type="match status" value="2"/>
</dbReference>
<dbReference type="GO" id="GO:0016176">
    <property type="term" value="F:superoxide-generating NADPH oxidase activator activity"/>
    <property type="evidence" value="ECO:0007669"/>
    <property type="project" value="TreeGrafter"/>
</dbReference>
<feature type="domain" description="SH3" evidence="4">
    <location>
        <begin position="157"/>
        <end position="216"/>
    </location>
</feature>
<dbReference type="InterPro" id="IPR035758">
    <property type="entry name" value="NoxO1_SH3_2"/>
</dbReference>
<dbReference type="PANTHER" id="PTHR15706">
    <property type="entry name" value="SH3 MULTIPLE DOMAIN"/>
    <property type="match status" value="1"/>
</dbReference>
<feature type="region of interest" description="Disordered" evidence="3">
    <location>
        <begin position="257"/>
        <end position="329"/>
    </location>
</feature>
<reference evidence="5" key="1">
    <citation type="thesis" date="2020" institute="ProQuest LLC" country="789 East Eisenhower Parkway, Ann Arbor, MI, USA">
        <title>Comparative Genomics and Chromosome Evolution.</title>
        <authorList>
            <person name="Mudd A.B."/>
        </authorList>
    </citation>
    <scope>NUCLEOTIDE SEQUENCE</scope>
    <source>
        <strain evidence="5">237g6f4</strain>
        <tissue evidence="5">Blood</tissue>
    </source>
</reference>
<evidence type="ECO:0000256" key="2">
    <source>
        <dbReference type="PROSITE-ProRule" id="PRU00192"/>
    </source>
</evidence>
<evidence type="ECO:0000256" key="1">
    <source>
        <dbReference type="ARBA" id="ARBA00022443"/>
    </source>
</evidence>
<dbReference type="InterPro" id="IPR051228">
    <property type="entry name" value="NADPH_Oxidase/PX-Domain"/>
</dbReference>
<dbReference type="InterPro" id="IPR001452">
    <property type="entry name" value="SH3_domain"/>
</dbReference>
<evidence type="ECO:0000259" key="4">
    <source>
        <dbReference type="PROSITE" id="PS50002"/>
    </source>
</evidence>
<sequence length="365" mass="41529">MVGKRSASKRSLERLRLLEAYSHSLLKLDAKISQSDFLVQFFTLQPCDLNPSFPDDSLVIMPSEKNEETPVISSHTPDISAPLIFPKYMCTADYETVDLKNRPFTVKQYEFLDVLLKDSTGWWLVENEDRQLAWFPAPYLRDQRNTEEYDIAKECEGEGTLCVVVKNYQAQNFDELSVGIGVVVEVLRKSDAGWWLIRYNRRTGFIPSLYLKPYMNPCEKLQHIVSRERYISTPNLQDDKLYGDTYSFLGFQPSLVDPMQSDRRRSQSMGATSLGSEARSDSDMDSVTGSSSRLSSSNSGLSSLSTSNSSLTVTPSFPKIPSRPKPDEILQKCCTITKKKLQRSPFERMSLFLELHYQKQDGVGK</sequence>
<dbReference type="InterPro" id="IPR036871">
    <property type="entry name" value="PX_dom_sf"/>
</dbReference>
<dbReference type="Gene3D" id="2.30.30.40">
    <property type="entry name" value="SH3 Domains"/>
    <property type="match status" value="2"/>
</dbReference>
<keyword evidence="6" id="KW-1185">Reference proteome</keyword>
<dbReference type="CDD" id="cd12024">
    <property type="entry name" value="SH3_NoxO1_2"/>
    <property type="match status" value="1"/>
</dbReference>
<dbReference type="SUPFAM" id="SSF50044">
    <property type="entry name" value="SH3-domain"/>
    <property type="match status" value="2"/>
</dbReference>
<evidence type="ECO:0000313" key="5">
    <source>
        <dbReference type="EMBL" id="KAG8557399.1"/>
    </source>
</evidence>
<accession>A0AAV7ABV9</accession>
<dbReference type="SMART" id="SM00326">
    <property type="entry name" value="SH3"/>
    <property type="match status" value="2"/>
</dbReference>
<dbReference type="EMBL" id="WNYA01000008">
    <property type="protein sequence ID" value="KAG8557399.1"/>
    <property type="molecule type" value="Genomic_DNA"/>
</dbReference>
<protein>
    <recommendedName>
        <fullName evidence="4">SH3 domain-containing protein</fullName>
    </recommendedName>
</protein>
<dbReference type="Gene3D" id="3.30.1520.10">
    <property type="entry name" value="Phox-like domain"/>
    <property type="match status" value="1"/>
</dbReference>
<dbReference type="FunFam" id="2.30.30.40:FF:000219">
    <property type="entry name" value="NADPH oxidase organizer 1"/>
    <property type="match status" value="1"/>
</dbReference>
<dbReference type="AlphaFoldDB" id="A0AAV7ABV9"/>
<organism evidence="5 6">
    <name type="scientific">Engystomops pustulosus</name>
    <name type="common">Tungara frog</name>
    <name type="synonym">Physalaemus pustulosus</name>
    <dbReference type="NCBI Taxonomy" id="76066"/>
    <lineage>
        <taxon>Eukaryota</taxon>
        <taxon>Metazoa</taxon>
        <taxon>Chordata</taxon>
        <taxon>Craniata</taxon>
        <taxon>Vertebrata</taxon>
        <taxon>Euteleostomi</taxon>
        <taxon>Amphibia</taxon>
        <taxon>Batrachia</taxon>
        <taxon>Anura</taxon>
        <taxon>Neobatrachia</taxon>
        <taxon>Hyloidea</taxon>
        <taxon>Leptodactylidae</taxon>
        <taxon>Leiuperinae</taxon>
        <taxon>Engystomops</taxon>
    </lineage>
</organism>
<dbReference type="SUPFAM" id="SSF64268">
    <property type="entry name" value="PX domain"/>
    <property type="match status" value="1"/>
</dbReference>
<feature type="compositionally biased region" description="Low complexity" evidence="3">
    <location>
        <begin position="286"/>
        <end position="314"/>
    </location>
</feature>
<dbReference type="PANTHER" id="PTHR15706:SF28">
    <property type="entry name" value="NADPH OXIDASE ORGANIZER 1"/>
    <property type="match status" value="1"/>
</dbReference>
<name>A0AAV7ABV9_ENGPU</name>
<keyword evidence="1 2" id="KW-0728">SH3 domain</keyword>
<dbReference type="GO" id="GO:0035091">
    <property type="term" value="F:phosphatidylinositol binding"/>
    <property type="evidence" value="ECO:0007669"/>
    <property type="project" value="InterPro"/>
</dbReference>
<dbReference type="GO" id="GO:0042554">
    <property type="term" value="P:superoxide anion generation"/>
    <property type="evidence" value="ECO:0007669"/>
    <property type="project" value="TreeGrafter"/>
</dbReference>
<dbReference type="GO" id="GO:0005737">
    <property type="term" value="C:cytoplasm"/>
    <property type="evidence" value="ECO:0007669"/>
    <property type="project" value="TreeGrafter"/>
</dbReference>
<comment type="caution">
    <text evidence="5">The sequence shown here is derived from an EMBL/GenBank/DDBJ whole genome shotgun (WGS) entry which is preliminary data.</text>
</comment>
<proteinExistence type="predicted"/>